<protein>
    <recommendedName>
        <fullName evidence="3">Alpha/beta hydrolase</fullName>
    </recommendedName>
</protein>
<accession>A0A365U9A8</accession>
<dbReference type="InterPro" id="IPR029058">
    <property type="entry name" value="AB_hydrolase_fold"/>
</dbReference>
<reference evidence="1 2" key="1">
    <citation type="submission" date="2018-07" db="EMBL/GenBank/DDBJ databases">
        <title>Rhodosalinus sp. strain E84T genomic sequence and assembly.</title>
        <authorList>
            <person name="Liu Z.-W."/>
            <person name="Lu D.-C."/>
        </authorList>
    </citation>
    <scope>NUCLEOTIDE SEQUENCE [LARGE SCALE GENOMIC DNA]</scope>
    <source>
        <strain evidence="1 2">E84</strain>
    </source>
</reference>
<dbReference type="Proteomes" id="UP000253370">
    <property type="component" value="Unassembled WGS sequence"/>
</dbReference>
<evidence type="ECO:0000313" key="1">
    <source>
        <dbReference type="EMBL" id="RBI85622.1"/>
    </source>
</evidence>
<keyword evidence="2" id="KW-1185">Reference proteome</keyword>
<sequence>MEHAVPVFRPGVPGLIPDAWILGSACGPAAPAVVAVHGITRGVEEMVSHLLPRAGATGRTLVVPHFDATHWPRYQRAACRNRADWALLRLMAALRHEGWVSAAPFDLSGFSGGGQFAHRFTWLYPAMVGRLCATAPGWWTFPDAGTAWPLGIGGAARDACRAFQMRANLRRFLDRRIVVCVGGDDVERDENLRQGEDIDARQGPNRLARARRWCAEAEACARAEGLTPAISLRVLQGCGHNFVECVTRGGLDHDFIQPLARCAGCRKALACTAGRAAQQPERTAA</sequence>
<dbReference type="EMBL" id="QNTQ01000006">
    <property type="protein sequence ID" value="RBI85622.1"/>
    <property type="molecule type" value="Genomic_DNA"/>
</dbReference>
<name>A0A365U9A8_9RHOB</name>
<gene>
    <name evidence="1" type="ORF">DRV85_07780</name>
</gene>
<dbReference type="RefSeq" id="WP_113288879.1">
    <property type="nucleotide sequence ID" value="NZ_QNTQ01000006.1"/>
</dbReference>
<dbReference type="OrthoDB" id="332706at2"/>
<organism evidence="1 2">
    <name type="scientific">Rhodosalinus halophilus</name>
    <dbReference type="NCBI Taxonomy" id="2259333"/>
    <lineage>
        <taxon>Bacteria</taxon>
        <taxon>Pseudomonadati</taxon>
        <taxon>Pseudomonadota</taxon>
        <taxon>Alphaproteobacteria</taxon>
        <taxon>Rhodobacterales</taxon>
        <taxon>Paracoccaceae</taxon>
        <taxon>Rhodosalinus</taxon>
    </lineage>
</organism>
<proteinExistence type="predicted"/>
<dbReference type="AlphaFoldDB" id="A0A365U9A8"/>
<evidence type="ECO:0008006" key="3">
    <source>
        <dbReference type="Google" id="ProtNLM"/>
    </source>
</evidence>
<dbReference type="Gene3D" id="3.40.50.1820">
    <property type="entry name" value="alpha/beta hydrolase"/>
    <property type="match status" value="1"/>
</dbReference>
<comment type="caution">
    <text evidence="1">The sequence shown here is derived from an EMBL/GenBank/DDBJ whole genome shotgun (WGS) entry which is preliminary data.</text>
</comment>
<evidence type="ECO:0000313" key="2">
    <source>
        <dbReference type="Proteomes" id="UP000253370"/>
    </source>
</evidence>
<dbReference type="SUPFAM" id="SSF53474">
    <property type="entry name" value="alpha/beta-Hydrolases"/>
    <property type="match status" value="1"/>
</dbReference>